<comment type="caution">
    <text evidence="2">The sequence shown here is derived from an EMBL/GenBank/DDBJ whole genome shotgun (WGS) entry which is preliminary data.</text>
</comment>
<dbReference type="PROSITE" id="PS51464">
    <property type="entry name" value="SIS"/>
    <property type="match status" value="1"/>
</dbReference>
<dbReference type="InterPro" id="IPR001347">
    <property type="entry name" value="SIS_dom"/>
</dbReference>
<evidence type="ECO:0000313" key="2">
    <source>
        <dbReference type="EMBL" id="NAS26403.1"/>
    </source>
</evidence>
<protein>
    <submittedName>
        <fullName evidence="2">SIS domain-containing protein</fullName>
    </submittedName>
</protein>
<dbReference type="InterPro" id="IPR046348">
    <property type="entry name" value="SIS_dom_sf"/>
</dbReference>
<dbReference type="GO" id="GO:1901135">
    <property type="term" value="P:carbohydrate derivative metabolic process"/>
    <property type="evidence" value="ECO:0007669"/>
    <property type="project" value="InterPro"/>
</dbReference>
<gene>
    <name evidence="2" type="ORF">GT755_32600</name>
</gene>
<dbReference type="Pfam" id="PF01380">
    <property type="entry name" value="SIS"/>
    <property type="match status" value="1"/>
</dbReference>
<accession>A0A7C9JJ70</accession>
<dbReference type="EMBL" id="WXEW01000010">
    <property type="protein sequence ID" value="NAS26403.1"/>
    <property type="molecule type" value="Genomic_DNA"/>
</dbReference>
<dbReference type="Proteomes" id="UP000479526">
    <property type="component" value="Unassembled WGS sequence"/>
</dbReference>
<feature type="domain" description="SIS" evidence="1">
    <location>
        <begin position="26"/>
        <end position="161"/>
    </location>
</feature>
<organism evidence="2 3">
    <name type="scientific">Herbidospora solisilvae</name>
    <dbReference type="NCBI Taxonomy" id="2696284"/>
    <lineage>
        <taxon>Bacteria</taxon>
        <taxon>Bacillati</taxon>
        <taxon>Actinomycetota</taxon>
        <taxon>Actinomycetes</taxon>
        <taxon>Streptosporangiales</taxon>
        <taxon>Streptosporangiaceae</taxon>
        <taxon>Herbidospora</taxon>
    </lineage>
</organism>
<dbReference type="GO" id="GO:0097367">
    <property type="term" value="F:carbohydrate derivative binding"/>
    <property type="evidence" value="ECO:0007669"/>
    <property type="project" value="InterPro"/>
</dbReference>
<evidence type="ECO:0000313" key="3">
    <source>
        <dbReference type="Proteomes" id="UP000479526"/>
    </source>
</evidence>
<reference evidence="2 3" key="1">
    <citation type="submission" date="2020-01" db="EMBL/GenBank/DDBJ databases">
        <title>Herbidospora sp. NEAU-GS84 nov., a novel actinomycete isolated from soil.</title>
        <authorList>
            <person name="Han L."/>
        </authorList>
    </citation>
    <scope>NUCLEOTIDE SEQUENCE [LARGE SCALE GENOMIC DNA]</scope>
    <source>
        <strain evidence="2 3">NEAU-GS84</strain>
    </source>
</reference>
<dbReference type="Gene3D" id="3.40.50.10490">
    <property type="entry name" value="Glucose-6-phosphate isomerase like protein, domain 1"/>
    <property type="match status" value="2"/>
</dbReference>
<sequence length="292" mass="31178">MARRTQAEVESQPDTWRRAIDLAAATGVLPAAGANVLGVGCGTSYYILESYARRRQQLGQGRTRAAIATELDDDDAYDAAILLSRSGTTSDLVRVARDLSRRTRTIAITGTAGSPITEAAHETIVMDFADEHSVVQTRYATSALTLLRASIGDDVAGLPDLARAALAGPLVADPADYDHVVFLGTGWARGLAEEAALKLRESARLWTESYASLEYRHGPIACASPRSLVWALGPLPADVVEAVNATGATLRVATGDPQAELVRVHRLAVAYARYRGLECDSPEHLSRSVVVE</sequence>
<name>A0A7C9JJ70_9ACTN</name>
<dbReference type="AlphaFoldDB" id="A0A7C9JJ70"/>
<proteinExistence type="predicted"/>
<dbReference type="PANTHER" id="PTHR10937:SF4">
    <property type="entry name" value="GLUCOSAMINE-6-PHOSPHATE DEAMINASE"/>
    <property type="match status" value="1"/>
</dbReference>
<dbReference type="PANTHER" id="PTHR10937">
    <property type="entry name" value="GLUCOSAMINE--FRUCTOSE-6-PHOSPHATE AMINOTRANSFERASE, ISOMERIZING"/>
    <property type="match status" value="1"/>
</dbReference>
<evidence type="ECO:0000259" key="1">
    <source>
        <dbReference type="PROSITE" id="PS51464"/>
    </source>
</evidence>
<keyword evidence="3" id="KW-1185">Reference proteome</keyword>
<dbReference type="SUPFAM" id="SSF53697">
    <property type="entry name" value="SIS domain"/>
    <property type="match status" value="1"/>
</dbReference>